<evidence type="ECO:0000313" key="1">
    <source>
        <dbReference type="EMBL" id="URD79958.1"/>
    </source>
</evidence>
<name>A0A9E7EMT0_9LILI</name>
<dbReference type="Proteomes" id="UP001055439">
    <property type="component" value="Chromosome 10"/>
</dbReference>
<evidence type="ECO:0000313" key="2">
    <source>
        <dbReference type="Proteomes" id="UP001055439"/>
    </source>
</evidence>
<organism evidence="1 2">
    <name type="scientific">Musa troglodytarum</name>
    <name type="common">fe'i banana</name>
    <dbReference type="NCBI Taxonomy" id="320322"/>
    <lineage>
        <taxon>Eukaryota</taxon>
        <taxon>Viridiplantae</taxon>
        <taxon>Streptophyta</taxon>
        <taxon>Embryophyta</taxon>
        <taxon>Tracheophyta</taxon>
        <taxon>Spermatophyta</taxon>
        <taxon>Magnoliopsida</taxon>
        <taxon>Liliopsida</taxon>
        <taxon>Zingiberales</taxon>
        <taxon>Musaceae</taxon>
        <taxon>Musa</taxon>
    </lineage>
</organism>
<dbReference type="EMBL" id="CP097503">
    <property type="protein sequence ID" value="URD79954.1"/>
    <property type="molecule type" value="Genomic_DNA"/>
</dbReference>
<sequence>MKSQASSGHESSAKCYVWLLWGKTFDLDSDAFMTGGVACQLKLKEEIGFLKPVGFEKEIIFLTPVGFESAFH</sequence>
<proteinExistence type="predicted"/>
<dbReference type="AlphaFoldDB" id="A0A9E7EMT0"/>
<reference evidence="1" key="1">
    <citation type="submission" date="2022-05" db="EMBL/GenBank/DDBJ databases">
        <title>The Musa troglodytarum L. genome provides insights into the mechanism of non-climacteric behaviour and enrichment of carotenoids.</title>
        <authorList>
            <person name="Wang J."/>
        </authorList>
    </citation>
    <scope>NUCLEOTIDE SEQUENCE</scope>
    <source>
        <tissue evidence="1">Leaf</tissue>
    </source>
</reference>
<dbReference type="OrthoDB" id="1097733at2759"/>
<accession>A0A9E7EMT0</accession>
<gene>
    <name evidence="1" type="ORF">MUK42_15783</name>
</gene>
<protein>
    <submittedName>
        <fullName evidence="1">Nuclear transcription factor Y subunit</fullName>
    </submittedName>
</protein>
<dbReference type="EMBL" id="CP097503">
    <property type="protein sequence ID" value="URD79958.1"/>
    <property type="molecule type" value="Genomic_DNA"/>
</dbReference>
<keyword evidence="2" id="KW-1185">Reference proteome</keyword>